<comment type="caution">
    <text evidence="1">The sequence shown here is derived from an EMBL/GenBank/DDBJ whole genome shotgun (WGS) entry which is preliminary data.</text>
</comment>
<dbReference type="AlphaFoldDB" id="A0AAE3XK09"/>
<gene>
    <name evidence="1" type="ORF">HNQ88_000374</name>
</gene>
<organism evidence="1 2">
    <name type="scientific">Aureibacter tunicatorum</name>
    <dbReference type="NCBI Taxonomy" id="866807"/>
    <lineage>
        <taxon>Bacteria</taxon>
        <taxon>Pseudomonadati</taxon>
        <taxon>Bacteroidota</taxon>
        <taxon>Cytophagia</taxon>
        <taxon>Cytophagales</taxon>
        <taxon>Persicobacteraceae</taxon>
        <taxon>Aureibacter</taxon>
    </lineage>
</organism>
<dbReference type="Proteomes" id="UP001185092">
    <property type="component" value="Unassembled WGS sequence"/>
</dbReference>
<reference evidence="1" key="1">
    <citation type="submission" date="2023-07" db="EMBL/GenBank/DDBJ databases">
        <title>Genomic Encyclopedia of Type Strains, Phase IV (KMG-IV): sequencing the most valuable type-strain genomes for metagenomic binning, comparative biology and taxonomic classification.</title>
        <authorList>
            <person name="Goeker M."/>
        </authorList>
    </citation>
    <scope>NUCLEOTIDE SEQUENCE</scope>
    <source>
        <strain evidence="1">DSM 26174</strain>
    </source>
</reference>
<name>A0AAE3XK09_9BACT</name>
<dbReference type="RefSeq" id="WP_309936863.1">
    <property type="nucleotide sequence ID" value="NZ_AP025305.1"/>
</dbReference>
<dbReference type="EMBL" id="JAVDQD010000001">
    <property type="protein sequence ID" value="MDR6237398.1"/>
    <property type="molecule type" value="Genomic_DNA"/>
</dbReference>
<dbReference type="Gene3D" id="3.40.30.10">
    <property type="entry name" value="Glutaredoxin"/>
    <property type="match status" value="1"/>
</dbReference>
<protein>
    <submittedName>
        <fullName evidence="1">Arsenate reductase-like glutaredoxin family protein</fullName>
    </submittedName>
</protein>
<proteinExistence type="predicted"/>
<evidence type="ECO:0000313" key="1">
    <source>
        <dbReference type="EMBL" id="MDR6237398.1"/>
    </source>
</evidence>
<evidence type="ECO:0000313" key="2">
    <source>
        <dbReference type="Proteomes" id="UP001185092"/>
    </source>
</evidence>
<accession>A0AAE3XK09</accession>
<keyword evidence="2" id="KW-1185">Reference proteome</keyword>
<sequence>MLQNHNNEVLFYYNGEKLLDKELLVQAKNVFQFVREVDIVRNMPSNTRIMRLCEELGVGLIKLVDKAVLSEEILSEFDEYSEVDLLKILQRNPNMIKTPIIATSSGCKFVKGPHDLELDCNVV</sequence>